<evidence type="ECO:0000256" key="4">
    <source>
        <dbReference type="ARBA" id="ARBA00023136"/>
    </source>
</evidence>
<dbReference type="EMBL" id="DPPF01000142">
    <property type="protein sequence ID" value="HCW93409.1"/>
    <property type="molecule type" value="Genomic_DNA"/>
</dbReference>
<evidence type="ECO:0000256" key="3">
    <source>
        <dbReference type="ARBA" id="ARBA00022989"/>
    </source>
</evidence>
<feature type="signal peptide" evidence="6">
    <location>
        <begin position="1"/>
        <end position="21"/>
    </location>
</feature>
<evidence type="ECO:0000259" key="9">
    <source>
        <dbReference type="Pfam" id="PF25145"/>
    </source>
</evidence>
<feature type="domain" description="NfeD-like C-terminal" evidence="7">
    <location>
        <begin position="362"/>
        <end position="413"/>
    </location>
</feature>
<evidence type="ECO:0000313" key="10">
    <source>
        <dbReference type="EMBL" id="HCW93409.1"/>
    </source>
</evidence>
<feature type="chain" id="PRO_5017829695" evidence="6">
    <location>
        <begin position="22"/>
        <end position="424"/>
    </location>
</feature>
<evidence type="ECO:0000256" key="1">
    <source>
        <dbReference type="ARBA" id="ARBA00004141"/>
    </source>
</evidence>
<dbReference type="Gene3D" id="3.90.226.10">
    <property type="entry name" value="2-enoyl-CoA Hydratase, Chain A, domain 1"/>
    <property type="match status" value="1"/>
</dbReference>
<feature type="transmembrane region" description="Helical" evidence="5">
    <location>
        <begin position="328"/>
        <end position="350"/>
    </location>
</feature>
<name>A0A3D5QDQ1_FLESI</name>
<reference evidence="10 11" key="1">
    <citation type="journal article" date="2018" name="Nat. Biotechnol.">
        <title>A standardized bacterial taxonomy based on genome phylogeny substantially revises the tree of life.</title>
        <authorList>
            <person name="Parks D.H."/>
            <person name="Chuvochina M."/>
            <person name="Waite D.W."/>
            <person name="Rinke C."/>
            <person name="Skarshewski A."/>
            <person name="Chaumeil P.A."/>
            <person name="Hugenholtz P."/>
        </authorList>
    </citation>
    <scope>NUCLEOTIDE SEQUENCE [LARGE SCALE GENOMIC DNA]</scope>
    <source>
        <strain evidence="10">UBA8672</strain>
    </source>
</reference>
<dbReference type="InterPro" id="IPR056739">
    <property type="entry name" value="NfeD_membrane"/>
</dbReference>
<feature type="transmembrane region" description="Helical" evidence="5">
    <location>
        <begin position="250"/>
        <end position="267"/>
    </location>
</feature>
<dbReference type="CDD" id="cd07020">
    <property type="entry name" value="Clp_protease_NfeD_1"/>
    <property type="match status" value="1"/>
</dbReference>
<feature type="domain" description="NfeD integral membrane" evidence="8">
    <location>
        <begin position="228"/>
        <end position="344"/>
    </location>
</feature>
<keyword evidence="3 5" id="KW-1133">Transmembrane helix</keyword>
<evidence type="ECO:0000313" key="11">
    <source>
        <dbReference type="Proteomes" id="UP000262325"/>
    </source>
</evidence>
<dbReference type="RefSeq" id="WP_273265365.1">
    <property type="nucleotide sequence ID" value="NZ_JAAZVV010000020.1"/>
</dbReference>
<dbReference type="GO" id="GO:0016020">
    <property type="term" value="C:membrane"/>
    <property type="evidence" value="ECO:0007669"/>
    <property type="project" value="UniProtKB-SubCell"/>
</dbReference>
<keyword evidence="10" id="KW-0378">Hydrolase</keyword>
<dbReference type="InterPro" id="IPR012340">
    <property type="entry name" value="NA-bd_OB-fold"/>
</dbReference>
<dbReference type="Gene3D" id="2.40.50.140">
    <property type="entry name" value="Nucleic acid-binding proteins"/>
    <property type="match status" value="1"/>
</dbReference>
<feature type="domain" description="NfeD1b N-terminal" evidence="9">
    <location>
        <begin position="30"/>
        <end position="181"/>
    </location>
</feature>
<keyword evidence="4 5" id="KW-0472">Membrane</keyword>
<dbReference type="GO" id="GO:0006508">
    <property type="term" value="P:proteolysis"/>
    <property type="evidence" value="ECO:0007669"/>
    <property type="project" value="UniProtKB-KW"/>
</dbReference>
<gene>
    <name evidence="10" type="ORF">DHM44_06985</name>
</gene>
<dbReference type="Pfam" id="PF25145">
    <property type="entry name" value="NfeD1b_N"/>
    <property type="match status" value="1"/>
</dbReference>
<comment type="caution">
    <text evidence="10">The sequence shown here is derived from an EMBL/GenBank/DDBJ whole genome shotgun (WGS) entry which is preliminary data.</text>
</comment>
<dbReference type="GO" id="GO:0008233">
    <property type="term" value="F:peptidase activity"/>
    <property type="evidence" value="ECO:0007669"/>
    <property type="project" value="UniProtKB-KW"/>
</dbReference>
<dbReference type="PANTHER" id="PTHR33507">
    <property type="entry name" value="INNER MEMBRANE PROTEIN YBBJ"/>
    <property type="match status" value="1"/>
</dbReference>
<dbReference type="InterPro" id="IPR029045">
    <property type="entry name" value="ClpP/crotonase-like_dom_sf"/>
</dbReference>
<sequence length="424" mass="45452">MRKLILLLLSLFVFSSTISYAETFKKAFTIKIDGVITGYTHKYISLALNKAEKNKGVLIIKLDTPGGLLGATRNIVQTILESETPVITYVSPQGARAGSAGSFIVLASHYAAMSEGSNIGAAHPVSFTGEDIKGDMAEKIVNDTVAFIKSIAEKRNRNAEVAAKMVTESLSLTASQALEKNIVNSVVNSEELLLKKAADKLNISENVNIKQLKPTTLQKTAFFLSDPNVLVLLLMIGVLAVILEFKMPGTLIFAGVGAVAIILFLFGINIIPINFLSLLLVIAGFGLLVAEMFIPSFGLLTLASIVSMVFGLYLMFDRQGNMGIHVSVWLILSVVIGAVAVAAVIGRLILKDFKRKPAAGMDNLIGMKGRVMAFGNGSGKVFVNGEIWNFLSDEELAENEEVVITGYDNMTLTAEKKDKGGSVG</sequence>
<dbReference type="InterPro" id="IPR052165">
    <property type="entry name" value="Membrane_assoc_protease"/>
</dbReference>
<dbReference type="Proteomes" id="UP000262325">
    <property type="component" value="Unassembled WGS sequence"/>
</dbReference>
<keyword evidence="6" id="KW-0732">Signal</keyword>
<feature type="transmembrane region" description="Helical" evidence="5">
    <location>
        <begin position="273"/>
        <end position="290"/>
    </location>
</feature>
<keyword evidence="10" id="KW-0645">Protease</keyword>
<organism evidence="10 11">
    <name type="scientific">Flexistipes sinusarabici</name>
    <dbReference type="NCBI Taxonomy" id="2352"/>
    <lineage>
        <taxon>Bacteria</taxon>
        <taxon>Pseudomonadati</taxon>
        <taxon>Deferribacterota</taxon>
        <taxon>Deferribacteres</taxon>
        <taxon>Deferribacterales</taxon>
        <taxon>Flexistipitaceae</taxon>
        <taxon>Flexistipes</taxon>
    </lineage>
</organism>
<dbReference type="Pfam" id="PF24961">
    <property type="entry name" value="NfeD_membrane"/>
    <property type="match status" value="1"/>
</dbReference>
<dbReference type="PANTHER" id="PTHR33507:SF4">
    <property type="entry name" value="NODULATION COMPETITIVENESS PROTEIN NFED"/>
    <property type="match status" value="1"/>
</dbReference>
<dbReference type="AlphaFoldDB" id="A0A3D5QDQ1"/>
<dbReference type="InterPro" id="IPR056738">
    <property type="entry name" value="NfeD1b_N"/>
</dbReference>
<evidence type="ECO:0000256" key="5">
    <source>
        <dbReference type="SAM" id="Phobius"/>
    </source>
</evidence>
<dbReference type="InterPro" id="IPR002810">
    <property type="entry name" value="NfeD-like_C"/>
</dbReference>
<evidence type="ECO:0000259" key="7">
    <source>
        <dbReference type="Pfam" id="PF01957"/>
    </source>
</evidence>
<accession>A0A3D5QDQ1</accession>
<comment type="subcellular location">
    <subcellularLocation>
        <location evidence="1">Membrane</location>
        <topology evidence="1">Multi-pass membrane protein</topology>
    </subcellularLocation>
</comment>
<dbReference type="SUPFAM" id="SSF52096">
    <property type="entry name" value="ClpP/crotonase"/>
    <property type="match status" value="1"/>
</dbReference>
<evidence type="ECO:0000256" key="6">
    <source>
        <dbReference type="SAM" id="SignalP"/>
    </source>
</evidence>
<keyword evidence="2 5" id="KW-0812">Transmembrane</keyword>
<dbReference type="Pfam" id="PF01957">
    <property type="entry name" value="NfeD"/>
    <property type="match status" value="1"/>
</dbReference>
<feature type="transmembrane region" description="Helical" evidence="5">
    <location>
        <begin position="221"/>
        <end position="243"/>
    </location>
</feature>
<protein>
    <submittedName>
        <fullName evidence="10">Serine protease</fullName>
    </submittedName>
</protein>
<feature type="transmembrane region" description="Helical" evidence="5">
    <location>
        <begin position="297"/>
        <end position="316"/>
    </location>
</feature>
<evidence type="ECO:0000259" key="8">
    <source>
        <dbReference type="Pfam" id="PF24961"/>
    </source>
</evidence>
<evidence type="ECO:0000256" key="2">
    <source>
        <dbReference type="ARBA" id="ARBA00022692"/>
    </source>
</evidence>
<dbReference type="SUPFAM" id="SSF141322">
    <property type="entry name" value="NfeD domain-like"/>
    <property type="match status" value="1"/>
</dbReference>
<proteinExistence type="predicted"/>